<evidence type="ECO:0000313" key="8">
    <source>
        <dbReference type="EMBL" id="AEF81958.1"/>
    </source>
</evidence>
<keyword evidence="3 6" id="KW-0378">Hydrolase</keyword>
<evidence type="ECO:0000256" key="6">
    <source>
        <dbReference type="HAMAP-Rule" id="MF_01684"/>
    </source>
</evidence>
<dbReference type="InterPro" id="IPR010049">
    <property type="entry name" value="MTA_SAH_Nsdase"/>
</dbReference>
<keyword evidence="8" id="KW-0326">Glycosidase</keyword>
<dbReference type="GO" id="GO:0019284">
    <property type="term" value="P:L-methionine salvage from S-adenosylmethionine"/>
    <property type="evidence" value="ECO:0007669"/>
    <property type="project" value="TreeGrafter"/>
</dbReference>
<feature type="binding site" evidence="6">
    <location>
        <begin position="180"/>
        <end position="181"/>
    </location>
    <ligand>
        <name>substrate</name>
    </ligand>
</feature>
<feature type="binding site" evidence="6">
    <location>
        <position position="77"/>
    </location>
    <ligand>
        <name>substrate</name>
    </ligand>
</feature>
<dbReference type="GO" id="GO:0008782">
    <property type="term" value="F:adenosylhomocysteine nucleosidase activity"/>
    <property type="evidence" value="ECO:0007669"/>
    <property type="project" value="UniProtKB-UniRule"/>
</dbReference>
<keyword evidence="4 6" id="KW-0486">Methionine biosynthesis</keyword>
<dbReference type="PANTHER" id="PTHR46832">
    <property type="entry name" value="5'-METHYLTHIOADENOSINE/S-ADENOSYLHOMOCYSTEINE NUCLEOSIDASE"/>
    <property type="match status" value="1"/>
</dbReference>
<organism evidence="8 9">
    <name type="scientific">Leadbettera azotonutricia (strain ATCC BAA-888 / DSM 13862 / ZAS-9)</name>
    <name type="common">Treponema azotonutricium</name>
    <dbReference type="NCBI Taxonomy" id="545695"/>
    <lineage>
        <taxon>Bacteria</taxon>
        <taxon>Pseudomonadati</taxon>
        <taxon>Spirochaetota</taxon>
        <taxon>Spirochaetia</taxon>
        <taxon>Spirochaetales</taxon>
        <taxon>Breznakiellaceae</taxon>
        <taxon>Leadbettera</taxon>
    </lineage>
</organism>
<dbReference type="HOGENOM" id="CLU_031248_2_2_12"/>
<dbReference type="OrthoDB" id="9792278at2"/>
<dbReference type="CDD" id="cd09008">
    <property type="entry name" value="MTAN"/>
    <property type="match status" value="1"/>
</dbReference>
<dbReference type="RefSeq" id="WP_015713046.1">
    <property type="nucleotide sequence ID" value="NC_015577.1"/>
</dbReference>
<dbReference type="eggNOG" id="COG0775">
    <property type="taxonomic scope" value="Bacteria"/>
</dbReference>
<feature type="binding site" evidence="6">
    <location>
        <position position="159"/>
    </location>
    <ligand>
        <name>substrate</name>
    </ligand>
</feature>
<evidence type="ECO:0000256" key="2">
    <source>
        <dbReference type="ARBA" id="ARBA00022605"/>
    </source>
</evidence>
<protein>
    <recommendedName>
        <fullName evidence="6">5'-methylthioadenosine/S-adenosylhomocysteine nucleosidase</fullName>
        <shortName evidence="6">MTA/SAH nucleosidase</shortName>
        <shortName evidence="6">MTAN</shortName>
        <ecNumber evidence="6">3.2.2.9</ecNumber>
    </recommendedName>
    <alternativeName>
        <fullName evidence="6">5'-deoxyadenosine nucleosidase</fullName>
        <shortName evidence="6">DOA nucleosidase</shortName>
        <shortName evidence="6">dAdo nucleosidase</shortName>
    </alternativeName>
    <alternativeName>
        <fullName evidence="6">5'-methylthioadenosine nucleosidase</fullName>
        <shortName evidence="6">MTA nucleosidase</shortName>
    </alternativeName>
    <alternativeName>
        <fullName evidence="6">S-adenosylhomocysteine nucleosidase</fullName>
        <shortName evidence="6">AdoHcy nucleosidase</shortName>
        <shortName evidence="6">SAH nucleosidase</shortName>
        <shortName evidence="6">SRH nucleosidase</shortName>
    </alternativeName>
</protein>
<dbReference type="InParanoid" id="F5YFP4"/>
<proteinExistence type="inferred from homology"/>
<comment type="catalytic activity">
    <reaction evidence="5">
        <text>5'-deoxyadenosine + H2O = 5-deoxy-D-ribose + adenine</text>
        <dbReference type="Rhea" id="RHEA:29859"/>
        <dbReference type="ChEBI" id="CHEBI:15377"/>
        <dbReference type="ChEBI" id="CHEBI:16708"/>
        <dbReference type="ChEBI" id="CHEBI:17319"/>
        <dbReference type="ChEBI" id="CHEBI:149540"/>
        <dbReference type="EC" id="3.2.2.9"/>
    </reaction>
    <physiologicalReaction direction="left-to-right" evidence="5">
        <dbReference type="Rhea" id="RHEA:29860"/>
    </physiologicalReaction>
</comment>
<comment type="catalytic activity">
    <reaction evidence="6">
        <text>S-adenosyl-L-homocysteine + H2O = S-(5-deoxy-D-ribos-5-yl)-L-homocysteine + adenine</text>
        <dbReference type="Rhea" id="RHEA:17805"/>
        <dbReference type="ChEBI" id="CHEBI:15377"/>
        <dbReference type="ChEBI" id="CHEBI:16708"/>
        <dbReference type="ChEBI" id="CHEBI:57856"/>
        <dbReference type="ChEBI" id="CHEBI:58195"/>
        <dbReference type="EC" id="3.2.2.9"/>
    </reaction>
</comment>
<keyword evidence="9" id="KW-1185">Reference proteome</keyword>
<sequence length="236" mass="25257">MIGIIGAMEDEVTLLRSAMENTGTNTVGPFELVTGKLEGKDVVLLRCGIGKVNAAIGCAMLIDRCKPSLVINTGSAGGIDPSLTFGDVIISDGLIYHDVDVTGFNYEPGQLPGQPPVFIVPEDLIAMAETTMDELKREGILPQTVNHVRGLIGSGDVFMYQPERIASVLKLFPKMRAVEMEGAAIAHACALFKVPSLIIRGLSDIAGVESPVTSTEYLPMAAKNSAELVRRIIRKY</sequence>
<dbReference type="KEGG" id="taz:TREAZ_2476"/>
<dbReference type="InterPro" id="IPR000845">
    <property type="entry name" value="Nucleoside_phosphorylase_d"/>
</dbReference>
<comment type="similarity">
    <text evidence="6">Belongs to the PNP/UDP phosphorylase family. MtnN subfamily.</text>
</comment>
<evidence type="ECO:0000256" key="5">
    <source>
        <dbReference type="ARBA" id="ARBA00050313"/>
    </source>
</evidence>
<keyword evidence="2 6" id="KW-0028">Amino-acid biosynthesis</keyword>
<dbReference type="GO" id="GO:0005829">
    <property type="term" value="C:cytosol"/>
    <property type="evidence" value="ECO:0007669"/>
    <property type="project" value="TreeGrafter"/>
</dbReference>
<evidence type="ECO:0000256" key="3">
    <source>
        <dbReference type="ARBA" id="ARBA00022801"/>
    </source>
</evidence>
<dbReference type="EC" id="3.2.2.9" evidence="6"/>
<evidence type="ECO:0000256" key="1">
    <source>
        <dbReference type="ARBA" id="ARBA00004945"/>
    </source>
</evidence>
<comment type="catalytic activity">
    <reaction evidence="6">
        <text>S-methyl-5'-thioadenosine + H2O = 5-(methylsulfanyl)-D-ribose + adenine</text>
        <dbReference type="Rhea" id="RHEA:13617"/>
        <dbReference type="ChEBI" id="CHEBI:15377"/>
        <dbReference type="ChEBI" id="CHEBI:16708"/>
        <dbReference type="ChEBI" id="CHEBI:17509"/>
        <dbReference type="ChEBI" id="CHEBI:78440"/>
        <dbReference type="EC" id="3.2.2.9"/>
    </reaction>
</comment>
<dbReference type="Proteomes" id="UP000009222">
    <property type="component" value="Chromosome"/>
</dbReference>
<dbReference type="Pfam" id="PF01048">
    <property type="entry name" value="PNP_UDP_1"/>
    <property type="match status" value="1"/>
</dbReference>
<reference evidence="8 9" key="2">
    <citation type="journal article" date="2011" name="ISME J.">
        <title>RNA-seq reveals cooperative metabolic interactions between two termite-gut spirochete species in co-culture.</title>
        <authorList>
            <person name="Rosenthal A.Z."/>
            <person name="Matson E.G."/>
            <person name="Eldar A."/>
            <person name="Leadbetter J.R."/>
        </authorList>
    </citation>
    <scope>NUCLEOTIDE SEQUENCE [LARGE SCALE GENOMIC DNA]</scope>
    <source>
        <strain evidence="9">ATCC BAA-888 / DSM 13862 / ZAS-9</strain>
    </source>
</reference>
<feature type="active site" description="Proton donor" evidence="6">
    <location>
        <position position="204"/>
    </location>
</feature>
<dbReference type="NCBIfam" id="TIGR01704">
    <property type="entry name" value="MTA_SAH-Nsdase"/>
    <property type="match status" value="1"/>
</dbReference>
<dbReference type="FunCoup" id="F5YFP4">
    <property type="interactions" value="97"/>
</dbReference>
<dbReference type="PANTHER" id="PTHR46832:SF1">
    <property type="entry name" value="5'-METHYLTHIOADENOSINE_S-ADENOSYLHOMOCYSTEINE NUCLEOSIDASE"/>
    <property type="match status" value="1"/>
</dbReference>
<comment type="function">
    <text evidence="6">Catalyzes the irreversible cleavage of the glycosidic bond in both 5'-methylthioadenosine (MTA) and S-adenosylhomocysteine (SAH/AdoHcy) to adenine and the corresponding thioribose, 5'-methylthioribose and S-ribosylhomocysteine, respectively. Also cleaves 5'-deoxyadenosine, a toxic by-product of radical S-adenosylmethionine (SAM) enzymes, into 5-deoxyribose and adenine.</text>
</comment>
<dbReference type="GO" id="GO:0008930">
    <property type="term" value="F:methylthioadenosine nucleosidase activity"/>
    <property type="evidence" value="ECO:0007669"/>
    <property type="project" value="UniProtKB-UniRule"/>
</dbReference>
<dbReference type="FunFam" id="3.40.50.1580:FF:000001">
    <property type="entry name" value="MTA/SAH nucleosidase family protein"/>
    <property type="match status" value="1"/>
</dbReference>
<evidence type="ECO:0000313" key="9">
    <source>
        <dbReference type="Proteomes" id="UP000009222"/>
    </source>
</evidence>
<feature type="active site" description="Proton acceptor" evidence="6">
    <location>
        <position position="11"/>
    </location>
</feature>
<dbReference type="UniPathway" id="UPA00904">
    <property type="reaction ID" value="UER00871"/>
</dbReference>
<dbReference type="NCBIfam" id="NF004079">
    <property type="entry name" value="PRK05584.1"/>
    <property type="match status" value="1"/>
</dbReference>
<feature type="domain" description="Nucleoside phosphorylase" evidence="7">
    <location>
        <begin position="2"/>
        <end position="234"/>
    </location>
</feature>
<dbReference type="AlphaFoldDB" id="F5YFP4"/>
<dbReference type="Gene3D" id="3.40.50.1580">
    <property type="entry name" value="Nucleoside phosphorylase domain"/>
    <property type="match status" value="1"/>
</dbReference>
<evidence type="ECO:0000256" key="4">
    <source>
        <dbReference type="ARBA" id="ARBA00023167"/>
    </source>
</evidence>
<dbReference type="EMBL" id="CP001841">
    <property type="protein sequence ID" value="AEF81958.1"/>
    <property type="molecule type" value="Genomic_DNA"/>
</dbReference>
<dbReference type="STRING" id="545695.TREAZ_2476"/>
<reference evidence="9" key="1">
    <citation type="submission" date="2009-12" db="EMBL/GenBank/DDBJ databases">
        <title>Complete sequence of Treponema azotonutricium strain ZAS-9.</title>
        <authorList>
            <person name="Tetu S.G."/>
            <person name="Matson E."/>
            <person name="Ren Q."/>
            <person name="Seshadri R."/>
            <person name="Elbourne L."/>
            <person name="Hassan K.A."/>
            <person name="Durkin A."/>
            <person name="Radune D."/>
            <person name="Mohamoud Y."/>
            <person name="Shay R."/>
            <person name="Jin S."/>
            <person name="Zhang X."/>
            <person name="Lucey K."/>
            <person name="Ballor N.R."/>
            <person name="Ottesen E."/>
            <person name="Rosenthal R."/>
            <person name="Allen A."/>
            <person name="Leadbetter J.R."/>
            <person name="Paulsen I.T."/>
        </authorList>
    </citation>
    <scope>NUCLEOTIDE SEQUENCE [LARGE SCALE GENOMIC DNA]</scope>
    <source>
        <strain evidence="9">ATCC BAA-888 / DSM 13862 / ZAS-9</strain>
    </source>
</reference>
<dbReference type="GO" id="GO:0009164">
    <property type="term" value="P:nucleoside catabolic process"/>
    <property type="evidence" value="ECO:0007669"/>
    <property type="project" value="InterPro"/>
</dbReference>
<comment type="pathway">
    <text evidence="1 6">Amino-acid biosynthesis; L-methionine biosynthesis via salvage pathway; S-methyl-5-thio-alpha-D-ribose 1-phosphate from S-methyl-5'-thioadenosine (hydrolase route): step 1/2.</text>
</comment>
<accession>F5YFP4</accession>
<dbReference type="HAMAP" id="MF_01684">
    <property type="entry name" value="Salvage_MtnN"/>
    <property type="match status" value="1"/>
</dbReference>
<name>F5YFP4_LEAAZ</name>
<dbReference type="SUPFAM" id="SSF53167">
    <property type="entry name" value="Purine and uridine phosphorylases"/>
    <property type="match status" value="1"/>
</dbReference>
<dbReference type="InterPro" id="IPR035994">
    <property type="entry name" value="Nucleoside_phosphorylase_sf"/>
</dbReference>
<gene>
    <name evidence="6 8" type="primary">mtnN</name>
    <name evidence="8" type="ordered locus">TREAZ_2476</name>
</gene>
<dbReference type="GO" id="GO:0019509">
    <property type="term" value="P:L-methionine salvage from methylthioadenosine"/>
    <property type="evidence" value="ECO:0007669"/>
    <property type="project" value="UniProtKB-UniRule"/>
</dbReference>
<evidence type="ECO:0000259" key="7">
    <source>
        <dbReference type="Pfam" id="PF01048"/>
    </source>
</evidence>